<feature type="domain" description="NB-ARC" evidence="7">
    <location>
        <begin position="196"/>
        <end position="353"/>
    </location>
</feature>
<reference evidence="11" key="2">
    <citation type="submission" date="2018-10" db="UniProtKB">
        <authorList>
            <consortium name="EnsemblPlants"/>
        </authorList>
    </citation>
    <scope>IDENTIFICATION</scope>
</reference>
<keyword evidence="4" id="KW-0547">Nucleotide-binding</keyword>
<dbReference type="OrthoDB" id="682957at2759"/>
<evidence type="ECO:0000256" key="3">
    <source>
        <dbReference type="ARBA" id="ARBA00022737"/>
    </source>
</evidence>
<dbReference type="GO" id="GO:0042742">
    <property type="term" value="P:defense response to bacterium"/>
    <property type="evidence" value="ECO:0007669"/>
    <property type="project" value="UniProtKB-ARBA"/>
</dbReference>
<dbReference type="Gene3D" id="1.10.10.10">
    <property type="entry name" value="Winged helix-like DNA-binding domain superfamily/Winged helix DNA-binding domain"/>
    <property type="match status" value="1"/>
</dbReference>
<evidence type="ECO:0000259" key="8">
    <source>
        <dbReference type="Pfam" id="PF18052"/>
    </source>
</evidence>
<evidence type="ECO:0000256" key="4">
    <source>
        <dbReference type="ARBA" id="ARBA00022741"/>
    </source>
</evidence>
<evidence type="ECO:0000259" key="9">
    <source>
        <dbReference type="Pfam" id="PF23559"/>
    </source>
</evidence>
<keyword evidence="6" id="KW-0175">Coiled coil</keyword>
<dbReference type="InterPro" id="IPR055414">
    <property type="entry name" value="LRR_R13L4/SHOC2-like"/>
</dbReference>
<dbReference type="SUPFAM" id="SSF52540">
    <property type="entry name" value="P-loop containing nucleoside triphosphate hydrolases"/>
    <property type="match status" value="1"/>
</dbReference>
<keyword evidence="12" id="KW-1185">Reference proteome</keyword>
<dbReference type="InterPro" id="IPR036388">
    <property type="entry name" value="WH-like_DNA-bd_sf"/>
</dbReference>
<dbReference type="OMA" id="HCHENLD"/>
<dbReference type="InterPro" id="IPR032675">
    <property type="entry name" value="LRR_dom_sf"/>
</dbReference>
<dbReference type="InterPro" id="IPR042197">
    <property type="entry name" value="Apaf_helical"/>
</dbReference>
<feature type="domain" description="Disease resistance protein winged helix" evidence="9">
    <location>
        <begin position="440"/>
        <end position="511"/>
    </location>
</feature>
<dbReference type="Gene3D" id="3.40.50.300">
    <property type="entry name" value="P-loop containing nucleotide triphosphate hydrolases"/>
    <property type="match status" value="1"/>
</dbReference>
<evidence type="ECO:0000256" key="6">
    <source>
        <dbReference type="ARBA" id="ARBA00023054"/>
    </source>
</evidence>
<comment type="similarity">
    <text evidence="1">Belongs to the disease resistance NB-LRR family.</text>
</comment>
<evidence type="ECO:0000313" key="12">
    <source>
        <dbReference type="Proteomes" id="UP000019116"/>
    </source>
</evidence>
<dbReference type="PRINTS" id="PR00364">
    <property type="entry name" value="DISEASERSIST"/>
</dbReference>
<dbReference type="Pfam" id="PF18052">
    <property type="entry name" value="Rx_N"/>
    <property type="match status" value="1"/>
</dbReference>
<dbReference type="AlphaFoldDB" id="A0A3B5YQQ1"/>
<dbReference type="CDD" id="cd14798">
    <property type="entry name" value="RX-CC_like"/>
    <property type="match status" value="1"/>
</dbReference>
<sequence length="955" mass="108226">MEVGTGALGSLLPKLSELLLEEYHLHKRVKKDVESRPGQMKGMYAALRKVAEVPQDQLDEQLVLWAGDVRELSYTIEDVVDKFLVRMRIEELEAIDNSHTLRRLMQKMATFFRKGKTRRQIANAIKDINSEIQAVANRRGRVAVENIVPNPTPATTIDPRLRALYTEMKELVGIDGKRDQELIKLLSMGDSVVPGEKLKIVSVVGFGGLGKTTLVKAVYDKIKGSFDCSAFVPVGRNPDVRKIIRDILIDLGKYNSDLMILDERQLIDKLREVLEQKRYLIIIDDIWDEKLWAVIKLAFDNENSKGSRLITTTRIVSVSKACCSSSDGFVYEMKPLCDNDSKVLFYKRVFHERGCPSEFEEVSKDILKKCGGVPLAIITLASLLASDQYVKSKDEWQILHQSIGYGLTEDPSLEEMQRILSFSYYGLPSHLKTCLLYLTIYPEDSNIEREHLIWKWVSESFIQCGKQATSLFEIGETYFNELVNRSMIQPVYDGTGTVDACCVHDMVLDLICSLSRENFFVTVLDGTRDSTSFKSNIRRLSLQSRNEDRQGMCQINSMSASQLRSITVFTRTFNIIPALLKFDVLRVLDLNECKLVESRGELDLRILGNLFHLRYLDLAGTNISELPAEIGNLQFLQVLDVGQNFGLKELPPSVCKLIRLMFLNFHFWCYMPPSVLGNLASLEVLSDIYASIDIVQDLRNLERLRELAISFDGKCLDLEKAFVESVCSLHNIQCLTMQGDFEPMDILGECCFPTRYVRQFNSYYVGVFSALPTWIKRDPTHLSRLSELIIHVDEVKQEDVEILGRLPALRHLLLATSHQTQRLLTIRADGFRCMVDFILDSGSGALIVFEQGALPRAERVTICLAVRVAKEDGNGDFNLGLHGNMPSLRFFRTGIHWRGAMVGEAKEAEAAVRHALHDHLSIPAWNSMCGQICLKVPPKPPFNFIVFSSRTYLCT</sequence>
<dbReference type="Proteomes" id="UP000019116">
    <property type="component" value="Chromosome 1B"/>
</dbReference>
<evidence type="ECO:0000259" key="7">
    <source>
        <dbReference type="Pfam" id="PF00931"/>
    </source>
</evidence>
<dbReference type="Gene3D" id="1.10.8.430">
    <property type="entry name" value="Helical domain of apoptotic protease-activating factors"/>
    <property type="match status" value="1"/>
</dbReference>
<reference evidence="11" key="1">
    <citation type="submission" date="2018-08" db="EMBL/GenBank/DDBJ databases">
        <authorList>
            <person name="Rossello M."/>
        </authorList>
    </citation>
    <scope>NUCLEOTIDE SEQUENCE [LARGE SCALE GENOMIC DNA]</scope>
    <source>
        <strain evidence="11">cv. Chinese Spring</strain>
    </source>
</reference>
<dbReference type="STRING" id="4565.A0A3B5YQQ1"/>
<dbReference type="FunFam" id="1.10.10.10:FF:000322">
    <property type="entry name" value="Probable disease resistance protein At1g63360"/>
    <property type="match status" value="1"/>
</dbReference>
<dbReference type="Gene3D" id="3.80.10.10">
    <property type="entry name" value="Ribonuclease Inhibitor"/>
    <property type="match status" value="1"/>
</dbReference>
<evidence type="ECO:0000259" key="10">
    <source>
        <dbReference type="Pfam" id="PF23598"/>
    </source>
</evidence>
<dbReference type="Gene3D" id="1.20.5.4130">
    <property type="match status" value="1"/>
</dbReference>
<dbReference type="SMR" id="A0A3B5YQQ1"/>
<dbReference type="InterPro" id="IPR027417">
    <property type="entry name" value="P-loop_NTPase"/>
</dbReference>
<accession>A0A3B5YQQ1</accession>
<dbReference type="InterPro" id="IPR041118">
    <property type="entry name" value="Rx_N"/>
</dbReference>
<protein>
    <submittedName>
        <fullName evidence="11">Uncharacterized protein</fullName>
    </submittedName>
</protein>
<dbReference type="Pfam" id="PF23598">
    <property type="entry name" value="LRR_14"/>
    <property type="match status" value="1"/>
</dbReference>
<dbReference type="InterPro" id="IPR058922">
    <property type="entry name" value="WHD_DRP"/>
</dbReference>
<dbReference type="InterPro" id="IPR038005">
    <property type="entry name" value="RX-like_CC"/>
</dbReference>
<organism evidence="11">
    <name type="scientific">Triticum aestivum</name>
    <name type="common">Wheat</name>
    <dbReference type="NCBI Taxonomy" id="4565"/>
    <lineage>
        <taxon>Eukaryota</taxon>
        <taxon>Viridiplantae</taxon>
        <taxon>Streptophyta</taxon>
        <taxon>Embryophyta</taxon>
        <taxon>Tracheophyta</taxon>
        <taxon>Spermatophyta</taxon>
        <taxon>Magnoliopsida</taxon>
        <taxon>Liliopsida</taxon>
        <taxon>Poales</taxon>
        <taxon>Poaceae</taxon>
        <taxon>BOP clade</taxon>
        <taxon>Pooideae</taxon>
        <taxon>Triticodae</taxon>
        <taxon>Triticeae</taxon>
        <taxon>Triticinae</taxon>
        <taxon>Triticum</taxon>
    </lineage>
</organism>
<dbReference type="FunFam" id="3.40.50.300:FF:001091">
    <property type="entry name" value="Probable disease resistance protein At1g61300"/>
    <property type="match status" value="1"/>
</dbReference>
<feature type="domain" description="Disease resistance N-terminal" evidence="8">
    <location>
        <begin position="7"/>
        <end position="91"/>
    </location>
</feature>
<dbReference type="EnsemblPlants" id="TraesCS1B02G035200.1">
    <property type="protein sequence ID" value="TraesCS1B02G035200.1"/>
    <property type="gene ID" value="TraesCS1B02G035200"/>
</dbReference>
<dbReference type="GO" id="GO:0009626">
    <property type="term" value="P:plant-type hypersensitive response"/>
    <property type="evidence" value="ECO:0007669"/>
    <property type="project" value="UniProtKB-ARBA"/>
</dbReference>
<keyword evidence="5" id="KW-0611">Plant defense</keyword>
<feature type="domain" description="Disease resistance R13L4/SHOC-2-like LRR" evidence="10">
    <location>
        <begin position="562"/>
        <end position="923"/>
    </location>
</feature>
<dbReference type="Gramene" id="TraesCS1B02G035200.1">
    <property type="protein sequence ID" value="TraesCS1B02G035200.1"/>
    <property type="gene ID" value="TraesCS1B02G035200"/>
</dbReference>
<evidence type="ECO:0000313" key="11">
    <source>
        <dbReference type="EnsemblPlants" id="TraesCS1B02G035200.1"/>
    </source>
</evidence>
<dbReference type="SUPFAM" id="SSF52058">
    <property type="entry name" value="L domain-like"/>
    <property type="match status" value="1"/>
</dbReference>
<dbReference type="PANTHER" id="PTHR23155:SF1116">
    <property type="entry name" value="OS12G0273300 PROTEIN"/>
    <property type="match status" value="1"/>
</dbReference>
<dbReference type="GO" id="GO:0043531">
    <property type="term" value="F:ADP binding"/>
    <property type="evidence" value="ECO:0007669"/>
    <property type="project" value="InterPro"/>
</dbReference>
<dbReference type="InterPro" id="IPR044974">
    <property type="entry name" value="Disease_R_plants"/>
</dbReference>
<evidence type="ECO:0000256" key="5">
    <source>
        <dbReference type="ARBA" id="ARBA00022821"/>
    </source>
</evidence>
<evidence type="ECO:0000256" key="2">
    <source>
        <dbReference type="ARBA" id="ARBA00022614"/>
    </source>
</evidence>
<name>A0A3B5YQQ1_WHEAT</name>
<keyword evidence="2" id="KW-0433">Leucine-rich repeat</keyword>
<dbReference type="Pfam" id="PF23559">
    <property type="entry name" value="WHD_DRP"/>
    <property type="match status" value="1"/>
</dbReference>
<proteinExistence type="inferred from homology"/>
<dbReference type="Gramene" id="TraesCS1B03G0070000.1">
    <property type="protein sequence ID" value="TraesCS1B03G0070000.1.CDS"/>
    <property type="gene ID" value="TraesCS1B03G0070000"/>
</dbReference>
<dbReference type="Pfam" id="PF00931">
    <property type="entry name" value="NB-ARC"/>
    <property type="match status" value="1"/>
</dbReference>
<evidence type="ECO:0000256" key="1">
    <source>
        <dbReference type="ARBA" id="ARBA00008894"/>
    </source>
</evidence>
<dbReference type="GO" id="GO:0002758">
    <property type="term" value="P:innate immune response-activating signaling pathway"/>
    <property type="evidence" value="ECO:0007669"/>
    <property type="project" value="UniProtKB-ARBA"/>
</dbReference>
<dbReference type="InterPro" id="IPR002182">
    <property type="entry name" value="NB-ARC"/>
</dbReference>
<keyword evidence="3" id="KW-0677">Repeat</keyword>
<dbReference type="PANTHER" id="PTHR23155">
    <property type="entry name" value="DISEASE RESISTANCE PROTEIN RP"/>
    <property type="match status" value="1"/>
</dbReference>